<evidence type="ECO:0000313" key="3">
    <source>
        <dbReference type="Proteomes" id="UP000561681"/>
    </source>
</evidence>
<keyword evidence="1" id="KW-0472">Membrane</keyword>
<proteinExistence type="predicted"/>
<name>A0A7W7J1Q5_9FLAO</name>
<keyword evidence="1" id="KW-0812">Transmembrane</keyword>
<dbReference type="EMBL" id="JACHLD010000012">
    <property type="protein sequence ID" value="MBB4804641.1"/>
    <property type="molecule type" value="Genomic_DNA"/>
</dbReference>
<sequence>MSPKYKYSYAMLHFINAFTFVLSISLIAYLVIATRQ</sequence>
<organism evidence="2 3">
    <name type="scientific">Flavobacterium nitrogenifigens</name>
    <dbReference type="NCBI Taxonomy" id="1617283"/>
    <lineage>
        <taxon>Bacteria</taxon>
        <taxon>Pseudomonadati</taxon>
        <taxon>Bacteroidota</taxon>
        <taxon>Flavobacteriia</taxon>
        <taxon>Flavobacteriales</taxon>
        <taxon>Flavobacteriaceae</taxon>
        <taxon>Flavobacterium</taxon>
    </lineage>
</organism>
<keyword evidence="1" id="KW-1133">Transmembrane helix</keyword>
<dbReference type="AlphaFoldDB" id="A0A7W7J1Q5"/>
<feature type="transmembrane region" description="Helical" evidence="1">
    <location>
        <begin position="12"/>
        <end position="32"/>
    </location>
</feature>
<keyword evidence="3" id="KW-1185">Reference proteome</keyword>
<comment type="caution">
    <text evidence="2">The sequence shown here is derived from an EMBL/GenBank/DDBJ whole genome shotgun (WGS) entry which is preliminary data.</text>
</comment>
<evidence type="ECO:0000256" key="1">
    <source>
        <dbReference type="SAM" id="Phobius"/>
    </source>
</evidence>
<accession>A0A7W7J1Q5</accession>
<dbReference type="Proteomes" id="UP000561681">
    <property type="component" value="Unassembled WGS sequence"/>
</dbReference>
<protein>
    <submittedName>
        <fullName evidence="2">Uncharacterized protein</fullName>
    </submittedName>
</protein>
<reference evidence="2 3" key="1">
    <citation type="submission" date="2020-08" db="EMBL/GenBank/DDBJ databases">
        <title>Functional genomics of gut bacteria from endangered species of beetles.</title>
        <authorList>
            <person name="Carlos-Shanley C."/>
        </authorList>
    </citation>
    <scope>NUCLEOTIDE SEQUENCE [LARGE SCALE GENOMIC DNA]</scope>
    <source>
        <strain evidence="2 3">S00142</strain>
    </source>
</reference>
<gene>
    <name evidence="2" type="ORF">HNP37_004738</name>
</gene>
<evidence type="ECO:0000313" key="2">
    <source>
        <dbReference type="EMBL" id="MBB4804641.1"/>
    </source>
</evidence>